<keyword evidence="1" id="KW-0472">Membrane</keyword>
<feature type="transmembrane region" description="Helical" evidence="1">
    <location>
        <begin position="24"/>
        <end position="50"/>
    </location>
</feature>
<evidence type="ECO:0000313" key="3">
    <source>
        <dbReference type="Proteomes" id="UP001211907"/>
    </source>
</evidence>
<feature type="transmembrane region" description="Helical" evidence="1">
    <location>
        <begin position="71"/>
        <end position="101"/>
    </location>
</feature>
<reference evidence="2" key="1">
    <citation type="submission" date="2020-05" db="EMBL/GenBank/DDBJ databases">
        <title>Phylogenomic resolution of chytrid fungi.</title>
        <authorList>
            <person name="Stajich J.E."/>
            <person name="Amses K."/>
            <person name="Simmons R."/>
            <person name="Seto K."/>
            <person name="Myers J."/>
            <person name="Bonds A."/>
            <person name="Quandt C.A."/>
            <person name="Barry K."/>
            <person name="Liu P."/>
            <person name="Grigoriev I."/>
            <person name="Longcore J.E."/>
            <person name="James T.Y."/>
        </authorList>
    </citation>
    <scope>NUCLEOTIDE SEQUENCE</scope>
    <source>
        <strain evidence="2">JEL0513</strain>
    </source>
</reference>
<dbReference type="GO" id="GO:0008233">
    <property type="term" value="F:peptidase activity"/>
    <property type="evidence" value="ECO:0007669"/>
    <property type="project" value="InterPro"/>
</dbReference>
<sequence length="344" mass="37378">MAVSSNSTLSIPARVTVFLGPPSVVILTALASPKTGLIAPLAFLPTAYAYKTWHALNKINPSRRAKLEPLVWTYVLSGTLGLVSVGVIQLVVCKAVAALLFRSGSISESEFWTEFGRRTFADLTDAESVKRLQIAASWKNWVFNAALSFVAAGFGEEVLKYLPIAYARRLNLASTSSTDDATKKTQTRIYLDYALASALSFSLIENIGFIYECAESGGESWQQLVISVFERIFVAGAAHVSVATLTALRATRRDYYGEKFLGGWLGVIWPAVLFHGTFNFVCFGASALEGNVGWVHPKSFGVTAGLIGICTGIVSSAAWLAKREWNSLEKLNRDVKDASDKRQS</sequence>
<dbReference type="InterPro" id="IPR026898">
    <property type="entry name" value="PrsW"/>
</dbReference>
<name>A0AAD5XA77_9FUNG</name>
<keyword evidence="1" id="KW-0812">Transmembrane</keyword>
<evidence type="ECO:0000256" key="1">
    <source>
        <dbReference type="SAM" id="Phobius"/>
    </source>
</evidence>
<dbReference type="Pfam" id="PF13367">
    <property type="entry name" value="PrsW-protease"/>
    <property type="match status" value="1"/>
</dbReference>
<comment type="caution">
    <text evidence="2">The sequence shown here is derived from an EMBL/GenBank/DDBJ whole genome shotgun (WGS) entry which is preliminary data.</text>
</comment>
<dbReference type="AlphaFoldDB" id="A0AAD5XA77"/>
<dbReference type="EMBL" id="JADGJH010001579">
    <property type="protein sequence ID" value="KAJ3112025.1"/>
    <property type="molecule type" value="Genomic_DNA"/>
</dbReference>
<organism evidence="2 3">
    <name type="scientific">Physocladia obscura</name>
    <dbReference type="NCBI Taxonomy" id="109957"/>
    <lineage>
        <taxon>Eukaryota</taxon>
        <taxon>Fungi</taxon>
        <taxon>Fungi incertae sedis</taxon>
        <taxon>Chytridiomycota</taxon>
        <taxon>Chytridiomycota incertae sedis</taxon>
        <taxon>Chytridiomycetes</taxon>
        <taxon>Chytridiales</taxon>
        <taxon>Chytriomycetaceae</taxon>
        <taxon>Physocladia</taxon>
    </lineage>
</organism>
<feature type="transmembrane region" description="Helical" evidence="1">
    <location>
        <begin position="231"/>
        <end position="248"/>
    </location>
</feature>
<keyword evidence="1" id="KW-1133">Transmembrane helix</keyword>
<feature type="transmembrane region" description="Helical" evidence="1">
    <location>
        <begin position="300"/>
        <end position="321"/>
    </location>
</feature>
<keyword evidence="3" id="KW-1185">Reference proteome</keyword>
<gene>
    <name evidence="2" type="ORF">HK100_002473</name>
</gene>
<evidence type="ECO:0000313" key="2">
    <source>
        <dbReference type="EMBL" id="KAJ3112025.1"/>
    </source>
</evidence>
<proteinExistence type="predicted"/>
<dbReference type="Proteomes" id="UP001211907">
    <property type="component" value="Unassembled WGS sequence"/>
</dbReference>
<feature type="transmembrane region" description="Helical" evidence="1">
    <location>
        <begin position="190"/>
        <end position="211"/>
    </location>
</feature>
<feature type="transmembrane region" description="Helical" evidence="1">
    <location>
        <begin position="260"/>
        <end position="288"/>
    </location>
</feature>
<protein>
    <submittedName>
        <fullName evidence="2">Uncharacterized protein</fullName>
    </submittedName>
</protein>
<accession>A0AAD5XA77</accession>